<dbReference type="InterPro" id="IPR036116">
    <property type="entry name" value="FN3_sf"/>
</dbReference>
<dbReference type="Proteomes" id="UP000284120">
    <property type="component" value="Unassembled WGS sequence"/>
</dbReference>
<name>A0A443YRK9_9SPHI</name>
<dbReference type="AlphaFoldDB" id="A0A443YRK9"/>
<dbReference type="InterPro" id="IPR003961">
    <property type="entry name" value="FN3_dom"/>
</dbReference>
<dbReference type="OrthoDB" id="703469at2"/>
<reference evidence="1 2" key="1">
    <citation type="submission" date="2018-06" db="EMBL/GenBank/DDBJ databases">
        <title>Pedobacter endophyticus sp. nov., an endophytic bacterium isolated from a leaf of Triticum aestivum.</title>
        <authorList>
            <person name="Zhang L."/>
        </authorList>
    </citation>
    <scope>NUCLEOTIDE SEQUENCE [LARGE SCALE GENOMIC DNA]</scope>
    <source>
        <strain evidence="1 2">CM134L-2</strain>
    </source>
</reference>
<accession>A0A443YRK9</accession>
<sequence length="202" mass="22517">MKKASIVTSFGRYSDTELMIKAQVIVEKMKDNVYFIDPDPAIVDIESALAAFEAAITYAKEGNKLQLLDRKSKRSTLVNLLVSLSLYVKLKAKDNGQALASSGFTMRKTPEPVCILSKPQNFKVEPGYAGTIKISLKTIQGAKAYLYEYRKKGMHEWTVLLDTKSKMLLNGLESGKEYEFRATGIGVIAQRVYSDIISSFIL</sequence>
<organism evidence="1 2">
    <name type="scientific">Pedobacter chitinilyticus</name>
    <dbReference type="NCBI Taxonomy" id="2233776"/>
    <lineage>
        <taxon>Bacteria</taxon>
        <taxon>Pseudomonadati</taxon>
        <taxon>Bacteroidota</taxon>
        <taxon>Sphingobacteriia</taxon>
        <taxon>Sphingobacteriales</taxon>
        <taxon>Sphingobacteriaceae</taxon>
        <taxon>Pedobacter</taxon>
    </lineage>
</organism>
<evidence type="ECO:0000313" key="1">
    <source>
        <dbReference type="EMBL" id="RWU06405.1"/>
    </source>
</evidence>
<dbReference type="RefSeq" id="WP_113648015.1">
    <property type="nucleotide sequence ID" value="NZ_QMHN01000004.1"/>
</dbReference>
<dbReference type="EMBL" id="SAYW01000004">
    <property type="protein sequence ID" value="RWU06405.1"/>
    <property type="molecule type" value="Genomic_DNA"/>
</dbReference>
<evidence type="ECO:0000313" key="2">
    <source>
        <dbReference type="Proteomes" id="UP000284120"/>
    </source>
</evidence>
<gene>
    <name evidence="1" type="ORF">DPV69_14045</name>
</gene>
<keyword evidence="2" id="KW-1185">Reference proteome</keyword>
<dbReference type="SUPFAM" id="SSF49265">
    <property type="entry name" value="Fibronectin type III"/>
    <property type="match status" value="1"/>
</dbReference>
<protein>
    <submittedName>
        <fullName evidence="1">Fibronectin type III domain-containing protein</fullName>
    </submittedName>
</protein>
<comment type="caution">
    <text evidence="1">The sequence shown here is derived from an EMBL/GenBank/DDBJ whole genome shotgun (WGS) entry which is preliminary data.</text>
</comment>
<dbReference type="CDD" id="cd00063">
    <property type="entry name" value="FN3"/>
    <property type="match status" value="1"/>
</dbReference>
<proteinExistence type="predicted"/>